<name>A0ABT8FK38_9ACTN</name>
<reference evidence="2" key="1">
    <citation type="submission" date="2023-06" db="EMBL/GenBank/DDBJ databases">
        <title>Draft genome sequence of Nocardioides sp. SOB77.</title>
        <authorList>
            <person name="Zhang G."/>
        </authorList>
    </citation>
    <scope>NUCLEOTIDE SEQUENCE</scope>
    <source>
        <strain evidence="2">SOB77</strain>
    </source>
</reference>
<evidence type="ECO:0000313" key="2">
    <source>
        <dbReference type="EMBL" id="MDN4175057.1"/>
    </source>
</evidence>
<evidence type="ECO:0008006" key="4">
    <source>
        <dbReference type="Google" id="ProtNLM"/>
    </source>
</evidence>
<evidence type="ECO:0000313" key="3">
    <source>
        <dbReference type="Proteomes" id="UP001168620"/>
    </source>
</evidence>
<evidence type="ECO:0000256" key="1">
    <source>
        <dbReference type="SAM" id="MobiDB-lite"/>
    </source>
</evidence>
<dbReference type="RefSeq" id="WP_300954181.1">
    <property type="nucleotide sequence ID" value="NZ_JAUHJQ010000010.1"/>
</dbReference>
<organism evidence="2 3">
    <name type="scientific">Nocardioides oceani</name>
    <dbReference type="NCBI Taxonomy" id="3058369"/>
    <lineage>
        <taxon>Bacteria</taxon>
        <taxon>Bacillati</taxon>
        <taxon>Actinomycetota</taxon>
        <taxon>Actinomycetes</taxon>
        <taxon>Propionibacteriales</taxon>
        <taxon>Nocardioidaceae</taxon>
        <taxon>Nocardioides</taxon>
    </lineage>
</organism>
<accession>A0ABT8FK38</accession>
<sequence>MHPSRLVGSAGAVAAVVLLGGCTSSGTEPGLRPGPSASAGQELPGTGAVAAAICAATLELDGRTYLGHGELRRQPEVTGRRLDGVVPGCDDTPNRGDPEPDRSVQAEELADLPAEVAVLLDGSVYVRDGEELPPEVRVWFDSPTCDHAGELGLTGTWLAVRGPHEPRFDGDIRPPYRIEVEVTTGAPSYAGTRLWIHVGPAADPLLGAADVRDTLWEGGVVRASVRCDSDRFVATAVRSAG</sequence>
<keyword evidence="3" id="KW-1185">Reference proteome</keyword>
<dbReference type="PROSITE" id="PS51257">
    <property type="entry name" value="PROKAR_LIPOPROTEIN"/>
    <property type="match status" value="1"/>
</dbReference>
<feature type="compositionally biased region" description="Basic and acidic residues" evidence="1">
    <location>
        <begin position="92"/>
        <end position="102"/>
    </location>
</feature>
<protein>
    <recommendedName>
        <fullName evidence="4">Lipoprotein</fullName>
    </recommendedName>
</protein>
<gene>
    <name evidence="2" type="ORF">QWY28_18985</name>
</gene>
<dbReference type="EMBL" id="JAUHJQ010000010">
    <property type="protein sequence ID" value="MDN4175057.1"/>
    <property type="molecule type" value="Genomic_DNA"/>
</dbReference>
<dbReference type="Proteomes" id="UP001168620">
    <property type="component" value="Unassembled WGS sequence"/>
</dbReference>
<proteinExistence type="predicted"/>
<comment type="caution">
    <text evidence="2">The sequence shown here is derived from an EMBL/GenBank/DDBJ whole genome shotgun (WGS) entry which is preliminary data.</text>
</comment>
<feature type="region of interest" description="Disordered" evidence="1">
    <location>
        <begin position="76"/>
        <end position="102"/>
    </location>
</feature>